<dbReference type="PANTHER" id="PTHR43477">
    <property type="entry name" value="DIHYDROANTICAPSIN 7-DEHYDROGENASE"/>
    <property type="match status" value="1"/>
</dbReference>
<dbReference type="EMBL" id="JBHSPC010000085">
    <property type="protein sequence ID" value="MFC5673422.1"/>
    <property type="molecule type" value="Genomic_DNA"/>
</dbReference>
<proteinExistence type="inferred from homology"/>
<comment type="similarity">
    <text evidence="1">Belongs to the short-chain dehydrogenases/reductases (SDR) family.</text>
</comment>
<dbReference type="EC" id="1.1.1.-" evidence="4"/>
<dbReference type="PRINTS" id="PR00081">
    <property type="entry name" value="GDHRDH"/>
</dbReference>
<dbReference type="InterPro" id="IPR057326">
    <property type="entry name" value="KR_dom"/>
</dbReference>
<evidence type="ECO:0000313" key="4">
    <source>
        <dbReference type="EMBL" id="MFC5673422.1"/>
    </source>
</evidence>
<keyword evidence="2 4" id="KW-0560">Oxidoreductase</keyword>
<gene>
    <name evidence="4" type="ORF">ACFP2V_25960</name>
</gene>
<dbReference type="GO" id="GO:0016491">
    <property type="term" value="F:oxidoreductase activity"/>
    <property type="evidence" value="ECO:0007669"/>
    <property type="project" value="UniProtKB-KW"/>
</dbReference>
<protein>
    <submittedName>
        <fullName evidence="4">SDR family NAD(P)-dependent oxidoreductase</fullName>
        <ecNumber evidence="4">1.1.1.-</ecNumber>
    </submittedName>
</protein>
<keyword evidence="5" id="KW-1185">Reference proteome</keyword>
<dbReference type="InterPro" id="IPR020904">
    <property type="entry name" value="Sc_DH/Rdtase_CS"/>
</dbReference>
<sequence length="253" mass="26046">MLEKSGFDGLGVVVTGAAAGIGAATAEVLGGLGAHVLAIDIDADGLTELAARLAGSGAACTVVEADLTDRSDVERIPRAVDESGIVIKGLVNNVGVNSRRSIQDLDPEQWDRDLARNLTSAYLLTRALLPALLAAPRGGSVVNVSSTHALAANPAALGYATTKSGLLGFTRQLAAEFADRGLRVNAVCPGLTMTTRIADRGISQPQERLRDRLLGGRFAEPEEVANGIAFLASDAASYITGVTLPIDGGFTAR</sequence>
<dbReference type="PRINTS" id="PR00080">
    <property type="entry name" value="SDRFAMILY"/>
</dbReference>
<accession>A0ABW0XS87</accession>
<dbReference type="PANTHER" id="PTHR43477:SF1">
    <property type="entry name" value="DIHYDROANTICAPSIN 7-DEHYDROGENASE"/>
    <property type="match status" value="1"/>
</dbReference>
<dbReference type="InterPro" id="IPR036291">
    <property type="entry name" value="NAD(P)-bd_dom_sf"/>
</dbReference>
<dbReference type="SUPFAM" id="SSF51735">
    <property type="entry name" value="NAD(P)-binding Rossmann-fold domains"/>
    <property type="match status" value="1"/>
</dbReference>
<dbReference type="Proteomes" id="UP001596183">
    <property type="component" value="Unassembled WGS sequence"/>
</dbReference>
<feature type="domain" description="Ketoreductase" evidence="3">
    <location>
        <begin position="11"/>
        <end position="200"/>
    </location>
</feature>
<dbReference type="InterPro" id="IPR051122">
    <property type="entry name" value="SDR_DHRS6-like"/>
</dbReference>
<dbReference type="RefSeq" id="WP_381217241.1">
    <property type="nucleotide sequence ID" value="NZ_JBHSPC010000085.1"/>
</dbReference>
<comment type="caution">
    <text evidence="4">The sequence shown here is derived from an EMBL/GenBank/DDBJ whole genome shotgun (WGS) entry which is preliminary data.</text>
</comment>
<evidence type="ECO:0000313" key="5">
    <source>
        <dbReference type="Proteomes" id="UP001596183"/>
    </source>
</evidence>
<organism evidence="4 5">
    <name type="scientific">Streptomyces incanus</name>
    <dbReference type="NCBI Taxonomy" id="887453"/>
    <lineage>
        <taxon>Bacteria</taxon>
        <taxon>Bacillati</taxon>
        <taxon>Actinomycetota</taxon>
        <taxon>Actinomycetes</taxon>
        <taxon>Kitasatosporales</taxon>
        <taxon>Streptomycetaceae</taxon>
        <taxon>Streptomyces</taxon>
    </lineage>
</organism>
<name>A0ABW0XS87_9ACTN</name>
<dbReference type="SMART" id="SM00822">
    <property type="entry name" value="PKS_KR"/>
    <property type="match status" value="1"/>
</dbReference>
<dbReference type="PROSITE" id="PS00061">
    <property type="entry name" value="ADH_SHORT"/>
    <property type="match status" value="1"/>
</dbReference>
<evidence type="ECO:0000256" key="2">
    <source>
        <dbReference type="ARBA" id="ARBA00023002"/>
    </source>
</evidence>
<dbReference type="Pfam" id="PF13561">
    <property type="entry name" value="adh_short_C2"/>
    <property type="match status" value="1"/>
</dbReference>
<reference evidence="5" key="1">
    <citation type="journal article" date="2019" name="Int. J. Syst. Evol. Microbiol.">
        <title>The Global Catalogue of Microorganisms (GCM) 10K type strain sequencing project: providing services to taxonomists for standard genome sequencing and annotation.</title>
        <authorList>
            <consortium name="The Broad Institute Genomics Platform"/>
            <consortium name="The Broad Institute Genome Sequencing Center for Infectious Disease"/>
            <person name="Wu L."/>
            <person name="Ma J."/>
        </authorList>
    </citation>
    <scope>NUCLEOTIDE SEQUENCE [LARGE SCALE GENOMIC DNA]</scope>
    <source>
        <strain evidence="5">JCM 13852</strain>
    </source>
</reference>
<evidence type="ECO:0000259" key="3">
    <source>
        <dbReference type="SMART" id="SM00822"/>
    </source>
</evidence>
<dbReference type="Gene3D" id="3.40.50.720">
    <property type="entry name" value="NAD(P)-binding Rossmann-like Domain"/>
    <property type="match status" value="1"/>
</dbReference>
<dbReference type="InterPro" id="IPR002347">
    <property type="entry name" value="SDR_fam"/>
</dbReference>
<dbReference type="CDD" id="cd05233">
    <property type="entry name" value="SDR_c"/>
    <property type="match status" value="1"/>
</dbReference>
<evidence type="ECO:0000256" key="1">
    <source>
        <dbReference type="ARBA" id="ARBA00006484"/>
    </source>
</evidence>